<comment type="caution">
    <text evidence="1">The sequence shown here is derived from an EMBL/GenBank/DDBJ whole genome shotgun (WGS) entry which is preliminary data.</text>
</comment>
<accession>A0ACC0V6R7</accession>
<reference evidence="1" key="1">
    <citation type="submission" date="2022-10" db="EMBL/GenBank/DDBJ databases">
        <title>Complete Genome of Trichothecium roseum strain YXFP-22015, a Plant Pathogen Isolated from Citrus.</title>
        <authorList>
            <person name="Wang Y."/>
            <person name="Zhu L."/>
        </authorList>
    </citation>
    <scope>NUCLEOTIDE SEQUENCE</scope>
    <source>
        <strain evidence="1">YXFP-22015</strain>
    </source>
</reference>
<evidence type="ECO:0000313" key="1">
    <source>
        <dbReference type="EMBL" id="KAI9902085.1"/>
    </source>
</evidence>
<keyword evidence="2" id="KW-1185">Reference proteome</keyword>
<dbReference type="EMBL" id="CM047942">
    <property type="protein sequence ID" value="KAI9902085.1"/>
    <property type="molecule type" value="Genomic_DNA"/>
</dbReference>
<name>A0ACC0V6R7_9HYPO</name>
<dbReference type="Proteomes" id="UP001163324">
    <property type="component" value="Chromosome 3"/>
</dbReference>
<gene>
    <name evidence="1" type="ORF">N3K66_003902</name>
</gene>
<organism evidence="1 2">
    <name type="scientific">Trichothecium roseum</name>
    <dbReference type="NCBI Taxonomy" id="47278"/>
    <lineage>
        <taxon>Eukaryota</taxon>
        <taxon>Fungi</taxon>
        <taxon>Dikarya</taxon>
        <taxon>Ascomycota</taxon>
        <taxon>Pezizomycotina</taxon>
        <taxon>Sordariomycetes</taxon>
        <taxon>Hypocreomycetidae</taxon>
        <taxon>Hypocreales</taxon>
        <taxon>Hypocreales incertae sedis</taxon>
        <taxon>Trichothecium</taxon>
    </lineage>
</organism>
<sequence>MAYYPPTVTIPVYAVFTAIAIGLTTLRFWARRQHLRTTPGIDDWLMVLGTFIVTACACIQFYNAIDGTGGAAVSPEDAESRAITAHRINFVMIVIEKPAFGAIKLSLCFFYKRIFDVWDSFRRANNFVIWIIILWTLSFALADILICGDELHFNFDADQTLGAKYCGDKGMLLLMFAVTSVITDLLVLALPFLYVRRLQMPKQKRWATIFVFCLGAASTIAGVLRTIFLSVAYTMGRMDWDYEAPPHQETPYILQIFNPTFWVMIEMCLGAWAANLPPLGPLLKTLTLMGVLGSVRERFSEYGSKSKTRRDTRQRTTNVISGQNTTKGRSSSGGGTVSVFAASEADEMPMIALAHLPGRNDSPRRGRIS</sequence>
<protein>
    <submittedName>
        <fullName evidence="1">Uncharacterized protein</fullName>
    </submittedName>
</protein>
<evidence type="ECO:0000313" key="2">
    <source>
        <dbReference type="Proteomes" id="UP001163324"/>
    </source>
</evidence>
<proteinExistence type="predicted"/>